<feature type="region of interest" description="Disordered" evidence="1">
    <location>
        <begin position="407"/>
        <end position="458"/>
    </location>
</feature>
<dbReference type="GeneID" id="87612481"/>
<evidence type="ECO:0000256" key="2">
    <source>
        <dbReference type="SAM" id="SignalP"/>
    </source>
</evidence>
<dbReference type="Proteomes" id="UP000316882">
    <property type="component" value="Unassembled WGS sequence"/>
</dbReference>
<evidence type="ECO:0000256" key="1">
    <source>
        <dbReference type="SAM" id="MobiDB-lite"/>
    </source>
</evidence>
<dbReference type="RefSeq" id="WP_122964960.1">
    <property type="nucleotide sequence ID" value="NZ_BJMH01000011.1"/>
</dbReference>
<evidence type="ECO:0000313" key="4">
    <source>
        <dbReference type="Proteomes" id="UP000316882"/>
    </source>
</evidence>
<dbReference type="EMBL" id="BJMH01000011">
    <property type="protein sequence ID" value="GEB33117.1"/>
    <property type="molecule type" value="Genomic_DNA"/>
</dbReference>
<evidence type="ECO:0000313" key="3">
    <source>
        <dbReference type="EMBL" id="GEB33117.1"/>
    </source>
</evidence>
<protein>
    <submittedName>
        <fullName evidence="3">Uncharacterized protein</fullName>
    </submittedName>
</protein>
<name>A0A4Y3PIK2_BREPA</name>
<feature type="signal peptide" evidence="2">
    <location>
        <begin position="1"/>
        <end position="29"/>
    </location>
</feature>
<dbReference type="PROSITE" id="PS51257">
    <property type="entry name" value="PROKAR_LIPOPROTEIN"/>
    <property type="match status" value="1"/>
</dbReference>
<gene>
    <name evidence="3" type="ORF">BPA01_26970</name>
</gene>
<comment type="caution">
    <text evidence="3">The sequence shown here is derived from an EMBL/GenBank/DDBJ whole genome shotgun (WGS) entry which is preliminary data.</text>
</comment>
<dbReference type="AlphaFoldDB" id="A0A4Y3PIK2"/>
<sequence>MKKIMTRPVLAVVTAAGLIGCLTPLLADASSTGAAETSKVVMNEQGQKATRYQLKELVQSDPATLNTLLKTQADHLYIIVDKINLNVKLQSYMETNKAEWERIYRDYYNDIWLEVRSPKADEQLVSVSAQTKSDKVYIKGLVTPDVTKVVVTKPNGDIIETVPTSEHSFTVSFPAVGTSAEQYVTVQAFAGSVLADTEKVKLVAQTEEDKNRLLHMFTVYDAKKAEWQVKGIVKHGAERVVVTYNGVRKEASLKKLLDNVDSFSVTFENPTTDAKSSKAVIEVYEAGKKVDEDSIAIEPKKTPDNNPAVDYSIAGTAVHDIKKKQIELKGTVKGWDKKQKAKLFAIKPDGKKKEIKPNDKGEYTLELTYKDRSYTAKAIQLELYVKDKLVKQADIVLSTKVIVAPPEHDEDEKKHKHPNGKAYGFWKKHDGKWDDDDRDDDDRDRDEDDDDRDKKKDK</sequence>
<feature type="chain" id="PRO_5022962503" evidence="2">
    <location>
        <begin position="30"/>
        <end position="458"/>
    </location>
</feature>
<keyword evidence="4" id="KW-1185">Reference proteome</keyword>
<keyword evidence="2" id="KW-0732">Signal</keyword>
<organism evidence="3 4">
    <name type="scientific">Brevibacillus parabrevis</name>
    <dbReference type="NCBI Taxonomy" id="54914"/>
    <lineage>
        <taxon>Bacteria</taxon>
        <taxon>Bacillati</taxon>
        <taxon>Bacillota</taxon>
        <taxon>Bacilli</taxon>
        <taxon>Bacillales</taxon>
        <taxon>Paenibacillaceae</taxon>
        <taxon>Brevibacillus</taxon>
    </lineage>
</organism>
<reference evidence="3 4" key="1">
    <citation type="submission" date="2019-06" db="EMBL/GenBank/DDBJ databases">
        <title>Whole genome shotgun sequence of Brevibacillus parabrevis NBRC 12334.</title>
        <authorList>
            <person name="Hosoyama A."/>
            <person name="Uohara A."/>
            <person name="Ohji S."/>
            <person name="Ichikawa N."/>
        </authorList>
    </citation>
    <scope>NUCLEOTIDE SEQUENCE [LARGE SCALE GENOMIC DNA]</scope>
    <source>
        <strain evidence="3 4">NBRC 12334</strain>
    </source>
</reference>
<proteinExistence type="predicted"/>
<feature type="compositionally biased region" description="Acidic residues" evidence="1">
    <location>
        <begin position="433"/>
        <end position="451"/>
    </location>
</feature>
<accession>A0A4Y3PIK2</accession>